<protein>
    <submittedName>
        <fullName evidence="2">Uncharacterized protein</fullName>
    </submittedName>
</protein>
<feature type="compositionally biased region" description="Low complexity" evidence="1">
    <location>
        <begin position="57"/>
        <end position="66"/>
    </location>
</feature>
<keyword evidence="3" id="KW-1185">Reference proteome</keyword>
<proteinExistence type="predicted"/>
<reference evidence="3" key="1">
    <citation type="journal article" date="2013" name="Nature">
        <title>Draft genome of the wheat A-genome progenitor Triticum urartu.</title>
        <authorList>
            <person name="Ling H.Q."/>
            <person name="Zhao S."/>
            <person name="Liu D."/>
            <person name="Wang J."/>
            <person name="Sun H."/>
            <person name="Zhang C."/>
            <person name="Fan H."/>
            <person name="Li D."/>
            <person name="Dong L."/>
            <person name="Tao Y."/>
            <person name="Gao C."/>
            <person name="Wu H."/>
            <person name="Li Y."/>
            <person name="Cui Y."/>
            <person name="Guo X."/>
            <person name="Zheng S."/>
            <person name="Wang B."/>
            <person name="Yu K."/>
            <person name="Liang Q."/>
            <person name="Yang W."/>
            <person name="Lou X."/>
            <person name="Chen J."/>
            <person name="Feng M."/>
            <person name="Jian J."/>
            <person name="Zhang X."/>
            <person name="Luo G."/>
            <person name="Jiang Y."/>
            <person name="Liu J."/>
            <person name="Wang Z."/>
            <person name="Sha Y."/>
            <person name="Zhang B."/>
            <person name="Wu H."/>
            <person name="Tang D."/>
            <person name="Shen Q."/>
            <person name="Xue P."/>
            <person name="Zou S."/>
            <person name="Wang X."/>
            <person name="Liu X."/>
            <person name="Wang F."/>
            <person name="Yang Y."/>
            <person name="An X."/>
            <person name="Dong Z."/>
            <person name="Zhang K."/>
            <person name="Zhang X."/>
            <person name="Luo M.C."/>
            <person name="Dvorak J."/>
            <person name="Tong Y."/>
            <person name="Wang J."/>
            <person name="Yang H."/>
            <person name="Li Z."/>
            <person name="Wang D."/>
            <person name="Zhang A."/>
            <person name="Wang J."/>
        </authorList>
    </citation>
    <scope>NUCLEOTIDE SEQUENCE</scope>
    <source>
        <strain evidence="3">cv. G1812</strain>
    </source>
</reference>
<reference evidence="2" key="3">
    <citation type="submission" date="2022-06" db="UniProtKB">
        <authorList>
            <consortium name="EnsemblPlants"/>
        </authorList>
    </citation>
    <scope>IDENTIFICATION</scope>
</reference>
<reference evidence="2" key="2">
    <citation type="submission" date="2018-03" db="EMBL/GenBank/DDBJ databases">
        <title>The Triticum urartu genome reveals the dynamic nature of wheat genome evolution.</title>
        <authorList>
            <person name="Ling H."/>
            <person name="Ma B."/>
            <person name="Shi X."/>
            <person name="Liu H."/>
            <person name="Dong L."/>
            <person name="Sun H."/>
            <person name="Cao Y."/>
            <person name="Gao Q."/>
            <person name="Zheng S."/>
            <person name="Li Y."/>
            <person name="Yu Y."/>
            <person name="Du H."/>
            <person name="Qi M."/>
            <person name="Li Y."/>
            <person name="Yu H."/>
            <person name="Cui Y."/>
            <person name="Wang N."/>
            <person name="Chen C."/>
            <person name="Wu H."/>
            <person name="Zhao Y."/>
            <person name="Zhang J."/>
            <person name="Li Y."/>
            <person name="Zhou W."/>
            <person name="Zhang B."/>
            <person name="Hu W."/>
            <person name="Eijk M."/>
            <person name="Tang J."/>
            <person name="Witsenboer H."/>
            <person name="Zhao S."/>
            <person name="Li Z."/>
            <person name="Zhang A."/>
            <person name="Wang D."/>
            <person name="Liang C."/>
        </authorList>
    </citation>
    <scope>NUCLEOTIDE SEQUENCE [LARGE SCALE GENOMIC DNA]</scope>
    <source>
        <strain evidence="2">cv. G1812</strain>
    </source>
</reference>
<sequence>MATNSGGGRCAGSDLNFVESVAQSTLRRSPTALPRSRTAPVLGFLATVDISPAAERSSTSKVAASSSPPPMTFFHGRQHHWPRSGRQILHRATTSPLA</sequence>
<evidence type="ECO:0000313" key="2">
    <source>
        <dbReference type="EnsemblPlants" id="TuG1812G0100003914.01.T01.cds407080"/>
    </source>
</evidence>
<organism evidence="2 3">
    <name type="scientific">Triticum urartu</name>
    <name type="common">Red wild einkorn</name>
    <name type="synonym">Crithodium urartu</name>
    <dbReference type="NCBI Taxonomy" id="4572"/>
    <lineage>
        <taxon>Eukaryota</taxon>
        <taxon>Viridiplantae</taxon>
        <taxon>Streptophyta</taxon>
        <taxon>Embryophyta</taxon>
        <taxon>Tracheophyta</taxon>
        <taxon>Spermatophyta</taxon>
        <taxon>Magnoliopsida</taxon>
        <taxon>Liliopsida</taxon>
        <taxon>Poales</taxon>
        <taxon>Poaceae</taxon>
        <taxon>BOP clade</taxon>
        <taxon>Pooideae</taxon>
        <taxon>Triticodae</taxon>
        <taxon>Triticeae</taxon>
        <taxon>Triticinae</taxon>
        <taxon>Triticum</taxon>
    </lineage>
</organism>
<name>A0A8R7K319_TRIUA</name>
<feature type="region of interest" description="Disordered" evidence="1">
    <location>
        <begin position="55"/>
        <end position="98"/>
    </location>
</feature>
<evidence type="ECO:0000313" key="3">
    <source>
        <dbReference type="Proteomes" id="UP000015106"/>
    </source>
</evidence>
<dbReference type="Gramene" id="TuG1812G0100003914.01.T01">
    <property type="protein sequence ID" value="TuG1812G0100003914.01.T01.cds407080"/>
    <property type="gene ID" value="TuG1812G0100003914.01"/>
</dbReference>
<evidence type="ECO:0000256" key="1">
    <source>
        <dbReference type="SAM" id="MobiDB-lite"/>
    </source>
</evidence>
<dbReference type="AlphaFoldDB" id="A0A8R7K319"/>
<dbReference type="EnsemblPlants" id="TuG1812G0100003914.01.T01">
    <property type="protein sequence ID" value="TuG1812G0100003914.01.T01.cds407080"/>
    <property type="gene ID" value="TuG1812G0100003914.01"/>
</dbReference>
<dbReference type="Proteomes" id="UP000015106">
    <property type="component" value="Chromosome 1"/>
</dbReference>
<accession>A0A8R7K319</accession>